<reference evidence="1 2" key="1">
    <citation type="submission" date="2024-01" db="EMBL/GenBank/DDBJ databases">
        <title>Genome assemblies of Stephania.</title>
        <authorList>
            <person name="Yang L."/>
        </authorList>
    </citation>
    <scope>NUCLEOTIDE SEQUENCE [LARGE SCALE GENOMIC DNA]</scope>
    <source>
        <strain evidence="1">YNDBR</strain>
        <tissue evidence="1">Leaf</tissue>
    </source>
</reference>
<accession>A0AAP0I3U5</accession>
<gene>
    <name evidence="1" type="ORF">Syun_024206</name>
</gene>
<keyword evidence="2" id="KW-1185">Reference proteome</keyword>
<proteinExistence type="predicted"/>
<dbReference type="EMBL" id="JBBNAF010000010">
    <property type="protein sequence ID" value="KAK9108195.1"/>
    <property type="molecule type" value="Genomic_DNA"/>
</dbReference>
<evidence type="ECO:0000313" key="2">
    <source>
        <dbReference type="Proteomes" id="UP001420932"/>
    </source>
</evidence>
<dbReference type="AlphaFoldDB" id="A0AAP0I3U5"/>
<organism evidence="1 2">
    <name type="scientific">Stephania yunnanensis</name>
    <dbReference type="NCBI Taxonomy" id="152371"/>
    <lineage>
        <taxon>Eukaryota</taxon>
        <taxon>Viridiplantae</taxon>
        <taxon>Streptophyta</taxon>
        <taxon>Embryophyta</taxon>
        <taxon>Tracheophyta</taxon>
        <taxon>Spermatophyta</taxon>
        <taxon>Magnoliopsida</taxon>
        <taxon>Ranunculales</taxon>
        <taxon>Menispermaceae</taxon>
        <taxon>Menispermoideae</taxon>
        <taxon>Cissampelideae</taxon>
        <taxon>Stephania</taxon>
    </lineage>
</organism>
<name>A0AAP0I3U5_9MAGN</name>
<dbReference type="Proteomes" id="UP001420932">
    <property type="component" value="Unassembled WGS sequence"/>
</dbReference>
<comment type="caution">
    <text evidence="1">The sequence shown here is derived from an EMBL/GenBank/DDBJ whole genome shotgun (WGS) entry which is preliminary data.</text>
</comment>
<evidence type="ECO:0000313" key="1">
    <source>
        <dbReference type="EMBL" id="KAK9108195.1"/>
    </source>
</evidence>
<sequence length="135" mass="15694">MKYVLIIVGRYVRYVSFRVEILYSTVKSVEQPKKENRRFPHRCSCVEIGLQLREGQSQLCKSKAIIRIASTVKAIVDERIGNGEVSNKQGDFLQILISANTLSDNKKLSFVNWFREMCSYRFVFLLIGRRTLRIS</sequence>
<protein>
    <submittedName>
        <fullName evidence="1">Uncharacterized protein</fullName>
    </submittedName>
</protein>